<dbReference type="CDD" id="cd12885">
    <property type="entry name" value="SPRY_RanBP_like"/>
    <property type="match status" value="1"/>
</dbReference>
<keyword evidence="3" id="KW-1185">Reference proteome</keyword>
<dbReference type="PANTHER" id="PTHR12864">
    <property type="entry name" value="RAN BINDING PROTEIN 9-RELATED"/>
    <property type="match status" value="1"/>
</dbReference>
<evidence type="ECO:0000256" key="1">
    <source>
        <dbReference type="SAM" id="Coils"/>
    </source>
</evidence>
<dbReference type="SUPFAM" id="SSF49899">
    <property type="entry name" value="Concanavalin A-like lectins/glucanases"/>
    <property type="match status" value="1"/>
</dbReference>
<keyword evidence="1" id="KW-0175">Coiled coil</keyword>
<feature type="coiled-coil region" evidence="1">
    <location>
        <begin position="63"/>
        <end position="148"/>
    </location>
</feature>
<dbReference type="AlphaFoldDB" id="A0A914GUQ3"/>
<sequence length="338" mass="38573">MPIPTESTDVMNITADPECWPLNLANLDPPAELRLLRARIDQLERQQTTNSSTSIASFNLLTSRRYREKLMKTERELKDTKALVGKTLEQMEECKQIAKLELNELGNSTKKEFEKAMNQLKGELFAKMEEYQKQLQQNIDALTEAQKGNGLMPQQNRWDPTACHENLMLFEPDRLIVQCTGKNCGKYWGKYYSVFAKRPLSNKNFGNYYYEVTILEKECDVYIGLATKQMPLGVWVGWSEGTYAYASNGTFWGHDVEGCSYTNHGRPSIFRGVPHFGVGDVIGCGVDLATRQIIYTKNGRRLRTIDLFVVSAAELFPCVSLYFGKIEAIFGPNFEFKF</sequence>
<evidence type="ECO:0000313" key="4">
    <source>
        <dbReference type="WBParaSite" id="Gr19_v10_g11512.t1"/>
    </source>
</evidence>
<dbReference type="InterPro" id="IPR044736">
    <property type="entry name" value="Gid1/RanBPM/SPLA_SPRY"/>
</dbReference>
<dbReference type="WBParaSite" id="Gr19_v10_g11512.t1">
    <property type="protein sequence ID" value="Gr19_v10_g11512.t1"/>
    <property type="gene ID" value="Gr19_v10_g11512"/>
</dbReference>
<dbReference type="InterPro" id="IPR001870">
    <property type="entry name" value="B30.2/SPRY"/>
</dbReference>
<accession>A0A914GUQ3</accession>
<organism evidence="3 4">
    <name type="scientific">Globodera rostochiensis</name>
    <name type="common">Golden nematode worm</name>
    <name type="synonym">Heterodera rostochiensis</name>
    <dbReference type="NCBI Taxonomy" id="31243"/>
    <lineage>
        <taxon>Eukaryota</taxon>
        <taxon>Metazoa</taxon>
        <taxon>Ecdysozoa</taxon>
        <taxon>Nematoda</taxon>
        <taxon>Chromadorea</taxon>
        <taxon>Rhabditida</taxon>
        <taxon>Tylenchina</taxon>
        <taxon>Tylenchomorpha</taxon>
        <taxon>Tylenchoidea</taxon>
        <taxon>Heteroderidae</taxon>
        <taxon>Heteroderinae</taxon>
        <taxon>Globodera</taxon>
    </lineage>
</organism>
<proteinExistence type="predicted"/>
<reference evidence="4" key="1">
    <citation type="submission" date="2022-11" db="UniProtKB">
        <authorList>
            <consortium name="WormBaseParasite"/>
        </authorList>
    </citation>
    <scope>IDENTIFICATION</scope>
</reference>
<evidence type="ECO:0000313" key="3">
    <source>
        <dbReference type="Proteomes" id="UP000887572"/>
    </source>
</evidence>
<protein>
    <submittedName>
        <fullName evidence="4">B30.2/SPRY domain-containing protein</fullName>
    </submittedName>
</protein>
<dbReference type="SMART" id="SM00449">
    <property type="entry name" value="SPRY"/>
    <property type="match status" value="1"/>
</dbReference>
<dbReference type="Gene3D" id="2.60.120.920">
    <property type="match status" value="1"/>
</dbReference>
<dbReference type="InterPro" id="IPR050618">
    <property type="entry name" value="Ubq-SigPath_Reg"/>
</dbReference>
<feature type="domain" description="B30.2/SPRY" evidence="2">
    <location>
        <begin position="136"/>
        <end position="335"/>
    </location>
</feature>
<evidence type="ECO:0000259" key="2">
    <source>
        <dbReference type="PROSITE" id="PS50188"/>
    </source>
</evidence>
<dbReference type="Proteomes" id="UP000887572">
    <property type="component" value="Unplaced"/>
</dbReference>
<name>A0A914GUQ3_GLORO</name>
<dbReference type="Pfam" id="PF00622">
    <property type="entry name" value="SPRY"/>
    <property type="match status" value="1"/>
</dbReference>
<dbReference type="PROSITE" id="PS50188">
    <property type="entry name" value="B302_SPRY"/>
    <property type="match status" value="1"/>
</dbReference>
<dbReference type="InterPro" id="IPR003877">
    <property type="entry name" value="SPRY_dom"/>
</dbReference>
<dbReference type="InterPro" id="IPR013320">
    <property type="entry name" value="ConA-like_dom_sf"/>
</dbReference>
<dbReference type="InterPro" id="IPR043136">
    <property type="entry name" value="B30.2/SPRY_sf"/>
</dbReference>